<dbReference type="InterPro" id="IPR024474">
    <property type="entry name" value="Znf_dom_IS66"/>
</dbReference>
<dbReference type="InterPro" id="IPR024463">
    <property type="entry name" value="Transposase_TnpC_homeodom"/>
</dbReference>
<dbReference type="InterPro" id="IPR052344">
    <property type="entry name" value="Transposase-related"/>
</dbReference>
<dbReference type="AlphaFoldDB" id="A0A753BGL5"/>
<sequence length="350" mass="39264">MKNREYLCRSIIPGMDISLLSTTTDIEQLRAMAFAMVQKVVTEKNAELTAKDQRIRLLEEMLLLARQQRFGRKTEMLSGLQRQLFEEDTEADIAAAETQLNALLQQDINEAEKPSASHPVRKALPSQLPRVKKHIPPASDTCTDCGVTLRFIRDEISEKLEYIPARFVVNQYVRPQYGCPCCEKVFSSQMPAQLIPKSIAEASLVAQVVVSKYRDYQPLYRQQHIFARADVELPVSTMAGWVGAAGVALNPLAELLHRELLTRSVLHADETTMRILDTRKGGKTRSGYLWAYASGEKSGPAIVCFDSQTGRGHEHPAAWLQGWSGSLVADGYITYETLSTPRLLAVFRHF</sequence>
<feature type="domain" description="Transposase IS66 central" evidence="1">
    <location>
        <begin position="197"/>
        <end position="339"/>
    </location>
</feature>
<dbReference type="PANTHER" id="PTHR33678:SF1">
    <property type="entry name" value="BLL1576 PROTEIN"/>
    <property type="match status" value="1"/>
</dbReference>
<dbReference type="EMBL" id="DAAWID010000054">
    <property type="protein sequence ID" value="HAF7989728.1"/>
    <property type="molecule type" value="Genomic_DNA"/>
</dbReference>
<protein>
    <submittedName>
        <fullName evidence="4">IS66 family transposase</fullName>
    </submittedName>
</protein>
<dbReference type="Pfam" id="PF13007">
    <property type="entry name" value="LZ_Tnp_IS66"/>
    <property type="match status" value="1"/>
</dbReference>
<gene>
    <name evidence="4" type="ORF">GND80_004637</name>
</gene>
<dbReference type="InterPro" id="IPR004291">
    <property type="entry name" value="Transposase_IS66_central"/>
</dbReference>
<comment type="caution">
    <text evidence="4">The sequence shown here is derived from an EMBL/GenBank/DDBJ whole genome shotgun (WGS) entry which is preliminary data.</text>
</comment>
<dbReference type="Pfam" id="PF13005">
    <property type="entry name" value="zf-IS66"/>
    <property type="match status" value="1"/>
</dbReference>
<feature type="domain" description="Transposase IS66 zinc-finger binding" evidence="2">
    <location>
        <begin position="140"/>
        <end position="183"/>
    </location>
</feature>
<evidence type="ECO:0000259" key="1">
    <source>
        <dbReference type="Pfam" id="PF03050"/>
    </source>
</evidence>
<organism evidence="4">
    <name type="scientific">Salmonella enterica subsp. houtenae serovar 45:g,z51:-</name>
    <dbReference type="NCBI Taxonomy" id="1967611"/>
    <lineage>
        <taxon>Bacteria</taxon>
        <taxon>Pseudomonadati</taxon>
        <taxon>Pseudomonadota</taxon>
        <taxon>Gammaproteobacteria</taxon>
        <taxon>Enterobacterales</taxon>
        <taxon>Enterobacteriaceae</taxon>
        <taxon>Salmonella</taxon>
    </lineage>
</organism>
<reference evidence="4" key="1">
    <citation type="journal article" date="2018" name="Genome Biol.">
        <title>SKESA: strategic k-mer extension for scrupulous assemblies.</title>
        <authorList>
            <person name="Souvorov A."/>
            <person name="Agarwala R."/>
            <person name="Lipman D.J."/>
        </authorList>
    </citation>
    <scope>NUCLEOTIDE SEQUENCE</scope>
    <source>
        <strain evidence="4">405-87</strain>
    </source>
</reference>
<reference evidence="4" key="2">
    <citation type="submission" date="2018-07" db="EMBL/GenBank/DDBJ databases">
        <authorList>
            <consortium name="NCBI Pathogen Detection Project"/>
        </authorList>
    </citation>
    <scope>NUCLEOTIDE SEQUENCE</scope>
    <source>
        <strain evidence="4">405-87</strain>
    </source>
</reference>
<evidence type="ECO:0000313" key="4">
    <source>
        <dbReference type="EMBL" id="HAF7989728.1"/>
    </source>
</evidence>
<dbReference type="PANTHER" id="PTHR33678">
    <property type="entry name" value="BLL1576 PROTEIN"/>
    <property type="match status" value="1"/>
</dbReference>
<evidence type="ECO:0000259" key="2">
    <source>
        <dbReference type="Pfam" id="PF13005"/>
    </source>
</evidence>
<dbReference type="NCBIfam" id="NF033517">
    <property type="entry name" value="transpos_IS66"/>
    <property type="match status" value="1"/>
</dbReference>
<dbReference type="Pfam" id="PF03050">
    <property type="entry name" value="DDE_Tnp_IS66"/>
    <property type="match status" value="1"/>
</dbReference>
<accession>A0A753BGL5</accession>
<evidence type="ECO:0000259" key="3">
    <source>
        <dbReference type="Pfam" id="PF13007"/>
    </source>
</evidence>
<proteinExistence type="predicted"/>
<feature type="domain" description="Transposase TnpC homeodomain" evidence="3">
    <location>
        <begin position="58"/>
        <end position="131"/>
    </location>
</feature>
<name>A0A753BGL5_SALHO</name>